<proteinExistence type="inferred from homology"/>
<dbReference type="EC" id="2.4.2.9" evidence="5"/>
<dbReference type="NCBIfam" id="NF003549">
    <property type="entry name" value="PRK05205.1-5"/>
    <property type="match status" value="1"/>
</dbReference>
<dbReference type="Pfam" id="PF00156">
    <property type="entry name" value="Pribosyltran"/>
    <property type="match status" value="1"/>
</dbReference>
<dbReference type="EMBL" id="CM001377">
    <property type="protein sequence ID" value="EHM10112.1"/>
    <property type="molecule type" value="Genomic_DNA"/>
</dbReference>
<sequence>MRVKAKLMDRDDMERVLKRMAHEVVEDSKGLDGLMLVGIQRRGVYLARRLRDLILQFEGVKVPCGELDITLYRDDLTMLSDQPIVRSTSMPEDIMGKKMVLVDDVIYTGRTVRSALDAVMDLGRPGRIRLAVLVDRGHRELPIQPDFVGKNVPTSKNEVVEVMLTEVDGKDEVIISERD</sequence>
<dbReference type="GO" id="GO:0004845">
    <property type="term" value="F:uracil phosphoribosyltransferase activity"/>
    <property type="evidence" value="ECO:0007669"/>
    <property type="project" value="UniProtKB-UniRule"/>
</dbReference>
<comment type="function">
    <text evidence="5">Regulates the transcription of the pyrimidine nucleotide (pyr) operon in response to exogenous pyrimidines.</text>
</comment>
<dbReference type="Proteomes" id="UP000005730">
    <property type="component" value="Chromosome"/>
</dbReference>
<evidence type="ECO:0000313" key="7">
    <source>
        <dbReference type="EMBL" id="EHM10112.1"/>
    </source>
</evidence>
<comment type="similarity">
    <text evidence="1 5">Belongs to the purine/pyrimidine phosphoribosyltransferase family. PyrR subfamily.</text>
</comment>
<evidence type="ECO:0000259" key="6">
    <source>
        <dbReference type="Pfam" id="PF00156"/>
    </source>
</evidence>
<dbReference type="FunFam" id="3.40.50.2020:FF:000020">
    <property type="entry name" value="Bifunctional protein PyrR"/>
    <property type="match status" value="1"/>
</dbReference>
<accession>H0US23</accession>
<organism evidence="7 8">
    <name type="scientific">Thermanaerovibrio velox DSM 12556</name>
    <dbReference type="NCBI Taxonomy" id="926567"/>
    <lineage>
        <taxon>Bacteria</taxon>
        <taxon>Thermotogati</taxon>
        <taxon>Synergistota</taxon>
        <taxon>Synergistia</taxon>
        <taxon>Synergistales</taxon>
        <taxon>Synergistaceae</taxon>
        <taxon>Thermanaerovibrio</taxon>
    </lineage>
</organism>
<evidence type="ECO:0000256" key="1">
    <source>
        <dbReference type="ARBA" id="ARBA00005565"/>
    </source>
</evidence>
<dbReference type="InterPro" id="IPR050137">
    <property type="entry name" value="PyrR_bifunctional"/>
</dbReference>
<dbReference type="OrthoDB" id="9802227at2"/>
<dbReference type="InterPro" id="IPR000836">
    <property type="entry name" value="PRTase_dom"/>
</dbReference>
<evidence type="ECO:0000313" key="8">
    <source>
        <dbReference type="Proteomes" id="UP000005730"/>
    </source>
</evidence>
<dbReference type="NCBIfam" id="NF003548">
    <property type="entry name" value="PRK05205.1-4"/>
    <property type="match status" value="1"/>
</dbReference>
<dbReference type="GO" id="GO:0006355">
    <property type="term" value="P:regulation of DNA-templated transcription"/>
    <property type="evidence" value="ECO:0007669"/>
    <property type="project" value="UniProtKB-UniRule"/>
</dbReference>
<dbReference type="PANTHER" id="PTHR11608:SF0">
    <property type="entry name" value="BIFUNCTIONAL PROTEIN PYRR"/>
    <property type="match status" value="1"/>
</dbReference>
<dbReference type="STRING" id="926567.TheveDRAFT_0982"/>
<dbReference type="SUPFAM" id="SSF53271">
    <property type="entry name" value="PRTase-like"/>
    <property type="match status" value="1"/>
</dbReference>
<keyword evidence="5 7" id="KW-0328">Glycosyltransferase</keyword>
<dbReference type="eggNOG" id="COG2065">
    <property type="taxonomic scope" value="Bacteria"/>
</dbReference>
<dbReference type="CDD" id="cd06223">
    <property type="entry name" value="PRTases_typeI"/>
    <property type="match status" value="1"/>
</dbReference>
<keyword evidence="5 7" id="KW-0808">Transferase</keyword>
<dbReference type="PANTHER" id="PTHR11608">
    <property type="entry name" value="BIFUNCTIONAL PROTEIN PYRR"/>
    <property type="match status" value="1"/>
</dbReference>
<comment type="function">
    <text evidence="5">Also displays a weak uracil phosphoribosyltransferase activity which is not physiologically significant.</text>
</comment>
<gene>
    <name evidence="5" type="primary">pyrR</name>
    <name evidence="7" type="ORF">TheveDRAFT_0982</name>
</gene>
<dbReference type="InterPro" id="IPR029057">
    <property type="entry name" value="PRTase-like"/>
</dbReference>
<keyword evidence="8" id="KW-1185">Reference proteome</keyword>
<reference evidence="7 8" key="1">
    <citation type="submission" date="2011-10" db="EMBL/GenBank/DDBJ databases">
        <title>The Noncontiguous Finished genome of Thermanaerovibrio velox DSM 12556.</title>
        <authorList>
            <consortium name="US DOE Joint Genome Institute (JGI-PGF)"/>
            <person name="Lucas S."/>
            <person name="Copeland A."/>
            <person name="Lapidus A."/>
            <person name="Glavina del Rio T."/>
            <person name="Dalin E."/>
            <person name="Tice H."/>
            <person name="Bruce D."/>
            <person name="Goodwin L."/>
            <person name="Pitluck S."/>
            <person name="Peters L."/>
            <person name="Mikhailova N."/>
            <person name="Teshima H."/>
            <person name="Kyrpides N."/>
            <person name="Mavromatis K."/>
            <person name="Ivanova N."/>
            <person name="Markowitz V."/>
            <person name="Cheng J.-F."/>
            <person name="Hugenholtz P."/>
            <person name="Woyke T."/>
            <person name="Wu D."/>
            <person name="Spring S."/>
            <person name="Brambilla E.-M."/>
            <person name="Klenk H.-P."/>
            <person name="Eisen J.A."/>
        </authorList>
    </citation>
    <scope>NUCLEOTIDE SEQUENCE [LARGE SCALE GENOMIC DNA]</scope>
    <source>
        <strain evidence="7 8">DSM 12556</strain>
    </source>
</reference>
<comment type="catalytic activity">
    <reaction evidence="4 5">
        <text>UMP + diphosphate = 5-phospho-alpha-D-ribose 1-diphosphate + uracil</text>
        <dbReference type="Rhea" id="RHEA:13017"/>
        <dbReference type="ChEBI" id="CHEBI:17568"/>
        <dbReference type="ChEBI" id="CHEBI:33019"/>
        <dbReference type="ChEBI" id="CHEBI:57865"/>
        <dbReference type="ChEBI" id="CHEBI:58017"/>
        <dbReference type="EC" id="2.4.2.9"/>
    </reaction>
</comment>
<dbReference type="Gene3D" id="3.40.50.2020">
    <property type="match status" value="1"/>
</dbReference>
<evidence type="ECO:0000256" key="3">
    <source>
        <dbReference type="ARBA" id="ARBA00023163"/>
    </source>
</evidence>
<dbReference type="InterPro" id="IPR023050">
    <property type="entry name" value="PyrR"/>
</dbReference>
<feature type="short sequence motif" description="PRPP-binding" evidence="5">
    <location>
        <begin position="99"/>
        <end position="111"/>
    </location>
</feature>
<evidence type="ECO:0000256" key="5">
    <source>
        <dbReference type="HAMAP-Rule" id="MF_01219"/>
    </source>
</evidence>
<evidence type="ECO:0000256" key="4">
    <source>
        <dbReference type="ARBA" id="ARBA00052919"/>
    </source>
</evidence>
<dbReference type="HAMAP" id="MF_01219">
    <property type="entry name" value="PyrR"/>
    <property type="match status" value="1"/>
</dbReference>
<feature type="domain" description="Phosphoribosyltransferase" evidence="6">
    <location>
        <begin position="12"/>
        <end position="160"/>
    </location>
</feature>
<protein>
    <recommendedName>
        <fullName evidence="5">Bifunctional protein PyrR</fullName>
    </recommendedName>
    <domain>
        <recommendedName>
            <fullName evidence="5">Pyrimidine operon regulatory protein</fullName>
        </recommendedName>
    </domain>
    <domain>
        <recommendedName>
            <fullName evidence="5">Uracil phosphoribosyltransferase</fullName>
            <shortName evidence="5">UPRTase</shortName>
            <ecNumber evidence="5">2.4.2.9</ecNumber>
        </recommendedName>
    </domain>
</protein>
<keyword evidence="2 5" id="KW-0805">Transcription regulation</keyword>
<dbReference type="RefSeq" id="WP_006583606.1">
    <property type="nucleotide sequence ID" value="NZ_CM001377.1"/>
</dbReference>
<dbReference type="HOGENOM" id="CLU_094234_2_1_0"/>
<name>H0US23_9BACT</name>
<evidence type="ECO:0000256" key="2">
    <source>
        <dbReference type="ARBA" id="ARBA00023015"/>
    </source>
</evidence>
<dbReference type="AlphaFoldDB" id="H0US23"/>
<keyword evidence="3 5" id="KW-0804">Transcription</keyword>